<evidence type="ECO:0000256" key="8">
    <source>
        <dbReference type="ARBA" id="ARBA00023264"/>
    </source>
</evidence>
<dbReference type="Gene3D" id="3.40.50.10330">
    <property type="entry name" value="Probable inorganic polyphosphate/atp-NAD kinase, domain 1"/>
    <property type="match status" value="1"/>
</dbReference>
<dbReference type="InterPro" id="IPR001206">
    <property type="entry name" value="Diacylglycerol_kinase_cat_dom"/>
</dbReference>
<keyword evidence="8" id="KW-1208">Phospholipid metabolism</keyword>
<dbReference type="GO" id="GO:0016301">
    <property type="term" value="F:kinase activity"/>
    <property type="evidence" value="ECO:0007669"/>
    <property type="project" value="UniProtKB-KW"/>
</dbReference>
<evidence type="ECO:0000256" key="6">
    <source>
        <dbReference type="ARBA" id="ARBA00022840"/>
    </source>
</evidence>
<keyword evidence="6" id="KW-0067">ATP-binding</keyword>
<protein>
    <submittedName>
        <fullName evidence="11">Diacylglycerol kinase family enzyme</fullName>
    </submittedName>
</protein>
<name>A0A852X146_9MICO</name>
<dbReference type="Gene3D" id="2.60.200.40">
    <property type="match status" value="1"/>
</dbReference>
<dbReference type="AlphaFoldDB" id="A0A852X146"/>
<dbReference type="InterPro" id="IPR017438">
    <property type="entry name" value="ATP-NAD_kinase_N"/>
</dbReference>
<dbReference type="EMBL" id="JACBZX010000001">
    <property type="protein sequence ID" value="NYG36836.1"/>
    <property type="molecule type" value="Genomic_DNA"/>
</dbReference>
<keyword evidence="3" id="KW-0808">Transferase</keyword>
<dbReference type="InterPro" id="IPR050187">
    <property type="entry name" value="Lipid_Phosphate_FormReg"/>
</dbReference>
<feature type="domain" description="DAGKc" evidence="10">
    <location>
        <begin position="55"/>
        <end position="186"/>
    </location>
</feature>
<keyword evidence="7" id="KW-0444">Lipid biosynthesis</keyword>
<sequence length="377" mass="40419">MSESWPALAAALLVSLALVAVVVWLVLTGTTYRARRGATRSRPDRSTFRRDRSRTRRKRAAIVINPTKFDDLGAITAELAAASTALGWAEPLVLQTTADDPGTGQTRQALEEGVDLVCPLGGDGTIRAVAVALAHTRTPMGLLPRGTGNLLARNLDVPVDDLHEALRVAFTGRNRAIDVAWVELDPAEEDATSDVGQAEDPVEGEPVRRHPFLVMAGMGFDAAIMDGTSEPLKEKIGWLAYVVTGLRSIFIRRFGVRWSVDGQEQPDRQARTIVVGNCGTLTGGITLMPDAQLDDGTIDAVVISPKTLVGWAGLAGRVISRSRQDTTRLTRASGTQVTVTADKQQLVQVDGDVIGEATRLELTVDPSALIVRVAHRS</sequence>
<dbReference type="GO" id="GO:0008654">
    <property type="term" value="P:phospholipid biosynthetic process"/>
    <property type="evidence" value="ECO:0007669"/>
    <property type="project" value="UniProtKB-KW"/>
</dbReference>
<dbReference type="GO" id="GO:0005524">
    <property type="term" value="F:ATP binding"/>
    <property type="evidence" value="ECO:0007669"/>
    <property type="project" value="UniProtKB-KW"/>
</dbReference>
<keyword evidence="5 11" id="KW-0418">Kinase</keyword>
<dbReference type="Pfam" id="PF00781">
    <property type="entry name" value="DAGK_cat"/>
    <property type="match status" value="1"/>
</dbReference>
<reference evidence="11 12" key="1">
    <citation type="submission" date="2020-07" db="EMBL/GenBank/DDBJ databases">
        <title>Sequencing the genomes of 1000 actinobacteria strains.</title>
        <authorList>
            <person name="Klenk H.-P."/>
        </authorList>
    </citation>
    <scope>NUCLEOTIDE SEQUENCE [LARGE SCALE GENOMIC DNA]</scope>
    <source>
        <strain evidence="11 12">DSM 24723</strain>
    </source>
</reference>
<evidence type="ECO:0000259" key="10">
    <source>
        <dbReference type="PROSITE" id="PS50146"/>
    </source>
</evidence>
<dbReference type="PROSITE" id="PS50146">
    <property type="entry name" value="DAGK"/>
    <property type="match status" value="1"/>
</dbReference>
<evidence type="ECO:0000313" key="12">
    <source>
        <dbReference type="Proteomes" id="UP000592181"/>
    </source>
</evidence>
<gene>
    <name evidence="11" type="ORF">BJY28_001305</name>
</gene>
<dbReference type="InterPro" id="IPR045540">
    <property type="entry name" value="YegS/DAGK_C"/>
</dbReference>
<keyword evidence="7" id="KW-0443">Lipid metabolism</keyword>
<keyword evidence="9" id="KW-1133">Transmembrane helix</keyword>
<dbReference type="PANTHER" id="PTHR12358:SF54">
    <property type="entry name" value="SPHINGOSINE KINASE RELATED PROTEIN"/>
    <property type="match status" value="1"/>
</dbReference>
<keyword evidence="12" id="KW-1185">Reference proteome</keyword>
<keyword evidence="9" id="KW-0812">Transmembrane</keyword>
<keyword evidence="7" id="KW-0594">Phospholipid biosynthesis</keyword>
<organism evidence="11 12">
    <name type="scientific">Janibacter alkaliphilus</name>
    <dbReference type="NCBI Taxonomy" id="1069963"/>
    <lineage>
        <taxon>Bacteria</taxon>
        <taxon>Bacillati</taxon>
        <taxon>Actinomycetota</taxon>
        <taxon>Actinomycetes</taxon>
        <taxon>Micrococcales</taxon>
        <taxon>Intrasporangiaceae</taxon>
        <taxon>Janibacter</taxon>
    </lineage>
</organism>
<proteinExistence type="inferred from homology"/>
<evidence type="ECO:0000256" key="3">
    <source>
        <dbReference type="ARBA" id="ARBA00022679"/>
    </source>
</evidence>
<evidence type="ECO:0000256" key="9">
    <source>
        <dbReference type="SAM" id="Phobius"/>
    </source>
</evidence>
<dbReference type="InterPro" id="IPR016064">
    <property type="entry name" value="NAD/diacylglycerol_kinase_sf"/>
</dbReference>
<dbReference type="RefSeq" id="WP_179462285.1">
    <property type="nucleotide sequence ID" value="NZ_JACBZX010000001.1"/>
</dbReference>
<evidence type="ECO:0000256" key="4">
    <source>
        <dbReference type="ARBA" id="ARBA00022741"/>
    </source>
</evidence>
<dbReference type="PANTHER" id="PTHR12358">
    <property type="entry name" value="SPHINGOSINE KINASE"/>
    <property type="match status" value="1"/>
</dbReference>
<comment type="cofactor">
    <cofactor evidence="1">
        <name>Mg(2+)</name>
        <dbReference type="ChEBI" id="CHEBI:18420"/>
    </cofactor>
</comment>
<dbReference type="SUPFAM" id="SSF111331">
    <property type="entry name" value="NAD kinase/diacylglycerol kinase-like"/>
    <property type="match status" value="1"/>
</dbReference>
<evidence type="ECO:0000256" key="5">
    <source>
        <dbReference type="ARBA" id="ARBA00022777"/>
    </source>
</evidence>
<comment type="caution">
    <text evidence="11">The sequence shown here is derived from an EMBL/GenBank/DDBJ whole genome shotgun (WGS) entry which is preliminary data.</text>
</comment>
<feature type="transmembrane region" description="Helical" evidence="9">
    <location>
        <begin position="6"/>
        <end position="27"/>
    </location>
</feature>
<evidence type="ECO:0000256" key="7">
    <source>
        <dbReference type="ARBA" id="ARBA00023209"/>
    </source>
</evidence>
<keyword evidence="4" id="KW-0547">Nucleotide-binding</keyword>
<dbReference type="Pfam" id="PF19279">
    <property type="entry name" value="YegS_C"/>
    <property type="match status" value="1"/>
</dbReference>
<dbReference type="Proteomes" id="UP000592181">
    <property type="component" value="Unassembled WGS sequence"/>
</dbReference>
<evidence type="ECO:0000313" key="11">
    <source>
        <dbReference type="EMBL" id="NYG36836.1"/>
    </source>
</evidence>
<evidence type="ECO:0000256" key="2">
    <source>
        <dbReference type="ARBA" id="ARBA00005983"/>
    </source>
</evidence>
<accession>A0A852X146</accession>
<comment type="similarity">
    <text evidence="2">Belongs to the diacylglycerol/lipid kinase family.</text>
</comment>
<evidence type="ECO:0000256" key="1">
    <source>
        <dbReference type="ARBA" id="ARBA00001946"/>
    </source>
</evidence>
<keyword evidence="9" id="KW-0472">Membrane</keyword>